<gene>
    <name evidence="2" type="ORF">HYPSUDRAFT_60285</name>
</gene>
<feature type="compositionally biased region" description="Polar residues" evidence="1">
    <location>
        <begin position="163"/>
        <end position="174"/>
    </location>
</feature>
<dbReference type="Proteomes" id="UP000054270">
    <property type="component" value="Unassembled WGS sequence"/>
</dbReference>
<feature type="compositionally biased region" description="Basic and acidic residues" evidence="1">
    <location>
        <begin position="195"/>
        <end position="204"/>
    </location>
</feature>
<proteinExistence type="predicted"/>
<keyword evidence="3" id="KW-1185">Reference proteome</keyword>
<name>A0A0D2NVZ7_HYPSF</name>
<evidence type="ECO:0000313" key="3">
    <source>
        <dbReference type="Proteomes" id="UP000054270"/>
    </source>
</evidence>
<dbReference type="AlphaFoldDB" id="A0A0D2NVZ7"/>
<organism evidence="2 3">
    <name type="scientific">Hypholoma sublateritium (strain FD-334 SS-4)</name>
    <dbReference type="NCBI Taxonomy" id="945553"/>
    <lineage>
        <taxon>Eukaryota</taxon>
        <taxon>Fungi</taxon>
        <taxon>Dikarya</taxon>
        <taxon>Basidiomycota</taxon>
        <taxon>Agaricomycotina</taxon>
        <taxon>Agaricomycetes</taxon>
        <taxon>Agaricomycetidae</taxon>
        <taxon>Agaricales</taxon>
        <taxon>Agaricineae</taxon>
        <taxon>Strophariaceae</taxon>
        <taxon>Hypholoma</taxon>
    </lineage>
</organism>
<feature type="compositionally biased region" description="Polar residues" evidence="1">
    <location>
        <begin position="1"/>
        <end position="11"/>
    </location>
</feature>
<evidence type="ECO:0000313" key="2">
    <source>
        <dbReference type="EMBL" id="KJA12685.1"/>
    </source>
</evidence>
<reference evidence="3" key="1">
    <citation type="submission" date="2014-04" db="EMBL/GenBank/DDBJ databases">
        <title>Evolutionary Origins and Diversification of the Mycorrhizal Mutualists.</title>
        <authorList>
            <consortium name="DOE Joint Genome Institute"/>
            <consortium name="Mycorrhizal Genomics Consortium"/>
            <person name="Kohler A."/>
            <person name="Kuo A."/>
            <person name="Nagy L.G."/>
            <person name="Floudas D."/>
            <person name="Copeland A."/>
            <person name="Barry K.W."/>
            <person name="Cichocki N."/>
            <person name="Veneault-Fourrey C."/>
            <person name="LaButti K."/>
            <person name="Lindquist E.A."/>
            <person name="Lipzen A."/>
            <person name="Lundell T."/>
            <person name="Morin E."/>
            <person name="Murat C."/>
            <person name="Riley R."/>
            <person name="Ohm R."/>
            <person name="Sun H."/>
            <person name="Tunlid A."/>
            <person name="Henrissat B."/>
            <person name="Grigoriev I.V."/>
            <person name="Hibbett D.S."/>
            <person name="Martin F."/>
        </authorList>
    </citation>
    <scope>NUCLEOTIDE SEQUENCE [LARGE SCALE GENOMIC DNA]</scope>
    <source>
        <strain evidence="3">FD-334 SS-4</strain>
    </source>
</reference>
<feature type="region of interest" description="Disordered" evidence="1">
    <location>
        <begin position="143"/>
        <end position="221"/>
    </location>
</feature>
<protein>
    <submittedName>
        <fullName evidence="2">Uncharacterized protein</fullName>
    </submittedName>
</protein>
<sequence>MNSAQNGNHAQASKLAPPDSSWTYKESGVHSGSVATFDNGHEEQNVSTDTRAYFDKNGVNKRIVKAVTTLTKKVVVSVLYDADTQTVGSHSDDNTSSRESSPAPPFVSPTTTCTPSPAVIVAAALAAQGSGLRSRNIDHYFIPHGSSRSNSSARTVVRIRPRTNGTTPSNIASGSGSGPVANGEHIHGPRPRPLHVLDDEEVRRPSKKRKRDTSADVSSDA</sequence>
<dbReference type="EMBL" id="KN817995">
    <property type="protein sequence ID" value="KJA12685.1"/>
    <property type="molecule type" value="Genomic_DNA"/>
</dbReference>
<evidence type="ECO:0000256" key="1">
    <source>
        <dbReference type="SAM" id="MobiDB-lite"/>
    </source>
</evidence>
<feature type="region of interest" description="Disordered" evidence="1">
    <location>
        <begin position="85"/>
        <end position="111"/>
    </location>
</feature>
<feature type="region of interest" description="Disordered" evidence="1">
    <location>
        <begin position="1"/>
        <end position="43"/>
    </location>
</feature>
<accession>A0A0D2NVZ7</accession>